<evidence type="ECO:0000256" key="1">
    <source>
        <dbReference type="SAM" id="SignalP"/>
    </source>
</evidence>
<dbReference type="AlphaFoldDB" id="A0A1D2MBI6"/>
<gene>
    <name evidence="2" type="ORF">Ocin01_16390</name>
</gene>
<dbReference type="OrthoDB" id="8287917at2759"/>
<proteinExistence type="predicted"/>
<dbReference type="Proteomes" id="UP000094527">
    <property type="component" value="Unassembled WGS sequence"/>
</dbReference>
<sequence>MSSIKTLAVVAVIALLICGYEVSSQEVGIGEDCGPDNHCTADVGLICGTDKKCACGSGPLNHEVSFELEWDTGKSVCVAIEGSACIGTEANPVLEGQKSVECKEGACNQLAGMPPGVGVCAAQVPSSTTTETPSSSTTAGCSGIDGLGMLFTVIASCLLLMRN</sequence>
<evidence type="ECO:0000313" key="3">
    <source>
        <dbReference type="Proteomes" id="UP000094527"/>
    </source>
</evidence>
<dbReference type="EMBL" id="LJIJ01002051">
    <property type="protein sequence ID" value="ODM90289.1"/>
    <property type="molecule type" value="Genomic_DNA"/>
</dbReference>
<keyword evidence="3" id="KW-1185">Reference proteome</keyword>
<comment type="caution">
    <text evidence="2">The sequence shown here is derived from an EMBL/GenBank/DDBJ whole genome shotgun (WGS) entry which is preliminary data.</text>
</comment>
<protein>
    <submittedName>
        <fullName evidence="2">Uncharacterized protein</fullName>
    </submittedName>
</protein>
<name>A0A1D2MBI6_ORCCI</name>
<organism evidence="2 3">
    <name type="scientific">Orchesella cincta</name>
    <name type="common">Springtail</name>
    <name type="synonym">Podura cincta</name>
    <dbReference type="NCBI Taxonomy" id="48709"/>
    <lineage>
        <taxon>Eukaryota</taxon>
        <taxon>Metazoa</taxon>
        <taxon>Ecdysozoa</taxon>
        <taxon>Arthropoda</taxon>
        <taxon>Hexapoda</taxon>
        <taxon>Collembola</taxon>
        <taxon>Entomobryomorpha</taxon>
        <taxon>Entomobryoidea</taxon>
        <taxon>Orchesellidae</taxon>
        <taxon>Orchesellinae</taxon>
        <taxon>Orchesella</taxon>
    </lineage>
</organism>
<keyword evidence="1" id="KW-0732">Signal</keyword>
<feature type="signal peptide" evidence="1">
    <location>
        <begin position="1"/>
        <end position="24"/>
    </location>
</feature>
<reference evidence="2 3" key="1">
    <citation type="journal article" date="2016" name="Genome Biol. Evol.">
        <title>Gene Family Evolution Reflects Adaptation to Soil Environmental Stressors in the Genome of the Collembolan Orchesella cincta.</title>
        <authorList>
            <person name="Faddeeva-Vakhrusheva A."/>
            <person name="Derks M.F."/>
            <person name="Anvar S.Y."/>
            <person name="Agamennone V."/>
            <person name="Suring W."/>
            <person name="Smit S."/>
            <person name="van Straalen N.M."/>
            <person name="Roelofs D."/>
        </authorList>
    </citation>
    <scope>NUCLEOTIDE SEQUENCE [LARGE SCALE GENOMIC DNA]</scope>
    <source>
        <tissue evidence="2">Mixed pool</tissue>
    </source>
</reference>
<feature type="chain" id="PRO_5008903774" evidence="1">
    <location>
        <begin position="25"/>
        <end position="163"/>
    </location>
</feature>
<evidence type="ECO:0000313" key="2">
    <source>
        <dbReference type="EMBL" id="ODM90289.1"/>
    </source>
</evidence>
<accession>A0A1D2MBI6</accession>